<dbReference type="Proteomes" id="UP000257648">
    <property type="component" value="Segment"/>
</dbReference>
<evidence type="ECO:0000313" key="3">
    <source>
        <dbReference type="Proteomes" id="UP000257648"/>
    </source>
</evidence>
<feature type="region of interest" description="Disordered" evidence="1">
    <location>
        <begin position="1"/>
        <end position="33"/>
    </location>
</feature>
<feature type="compositionally biased region" description="Gly residues" evidence="1">
    <location>
        <begin position="1"/>
        <end position="10"/>
    </location>
</feature>
<dbReference type="EMBL" id="MH412654">
    <property type="protein sequence ID" value="AXQ70532.1"/>
    <property type="molecule type" value="Genomic_DNA"/>
</dbReference>
<dbReference type="GeneID" id="55001913"/>
<accession>A0A385EHJ1</accession>
<keyword evidence="3" id="KW-1185">Reference proteome</keyword>
<organism evidence="2 3">
    <name type="scientific">Synechococcus phage S-T4</name>
    <dbReference type="NCBI Taxonomy" id="2268578"/>
    <lineage>
        <taxon>Viruses</taxon>
        <taxon>Duplodnaviria</taxon>
        <taxon>Heunggongvirae</taxon>
        <taxon>Uroviricota</taxon>
        <taxon>Caudoviricetes</taxon>
        <taxon>Pantevenvirales</taxon>
        <taxon>Kyanoviridae</taxon>
        <taxon>Tamkungvirus</taxon>
        <taxon>Tamkungvirus ST4</taxon>
    </lineage>
</organism>
<sequence>MSLGAGGGAMYRGSGREDSGSPTAGYDPALGYDGRKKKYKNLNMFYRDSIKGIKGRVRKTKGS</sequence>
<reference evidence="3" key="1">
    <citation type="submission" date="2018-05" db="EMBL/GenBank/DDBJ databases">
        <authorList>
            <person name="You S."/>
        </authorList>
    </citation>
    <scope>NUCLEOTIDE SEQUENCE [LARGE SCALE GENOMIC DNA]</scope>
</reference>
<evidence type="ECO:0000313" key="2">
    <source>
        <dbReference type="EMBL" id="AXQ70532.1"/>
    </source>
</evidence>
<dbReference type="RefSeq" id="YP_009810891.1">
    <property type="nucleotide sequence ID" value="NC_048049.1"/>
</dbReference>
<protein>
    <submittedName>
        <fullName evidence="2">Uncharacterized protein</fullName>
    </submittedName>
</protein>
<evidence type="ECO:0000256" key="1">
    <source>
        <dbReference type="SAM" id="MobiDB-lite"/>
    </source>
</evidence>
<dbReference type="KEGG" id="vg:55001913"/>
<proteinExistence type="predicted"/>
<name>A0A385EHJ1_9CAUD</name>